<protein>
    <submittedName>
        <fullName evidence="2">Uncharacterized protein</fullName>
    </submittedName>
</protein>
<feature type="region of interest" description="Disordered" evidence="1">
    <location>
        <begin position="1"/>
        <end position="53"/>
    </location>
</feature>
<evidence type="ECO:0000313" key="3">
    <source>
        <dbReference type="Proteomes" id="UP000054248"/>
    </source>
</evidence>
<dbReference type="Proteomes" id="UP000054248">
    <property type="component" value="Unassembled WGS sequence"/>
</dbReference>
<evidence type="ECO:0000313" key="2">
    <source>
        <dbReference type="EMBL" id="KIO32589.1"/>
    </source>
</evidence>
<gene>
    <name evidence="2" type="ORF">M407DRAFT_18365</name>
</gene>
<accession>A0A0C3QVD4</accession>
<sequence length="131" mass="13863">MAKRFHPARPAAGASMAQRRPAPDTVSSIPSRMHTGARAQSSASDSESHTSLSASAVRGVVLLSLDDIRNSKIPVDHDPIAQAAARCARHMRTGLLRTARPSSTSPSAAGTWSILAAPPCCMRPCNDFEFI</sequence>
<proteinExistence type="predicted"/>
<reference evidence="2 3" key="1">
    <citation type="submission" date="2014-04" db="EMBL/GenBank/DDBJ databases">
        <authorList>
            <consortium name="DOE Joint Genome Institute"/>
            <person name="Kuo A."/>
            <person name="Girlanda M."/>
            <person name="Perotto S."/>
            <person name="Kohler A."/>
            <person name="Nagy L.G."/>
            <person name="Floudas D."/>
            <person name="Copeland A."/>
            <person name="Barry K.W."/>
            <person name="Cichocki N."/>
            <person name="Veneault-Fourrey C."/>
            <person name="LaButti K."/>
            <person name="Lindquist E.A."/>
            <person name="Lipzen A."/>
            <person name="Lundell T."/>
            <person name="Morin E."/>
            <person name="Murat C."/>
            <person name="Sun H."/>
            <person name="Tunlid A."/>
            <person name="Henrissat B."/>
            <person name="Grigoriev I.V."/>
            <person name="Hibbett D.S."/>
            <person name="Martin F."/>
            <person name="Nordberg H.P."/>
            <person name="Cantor M.N."/>
            <person name="Hua S.X."/>
        </authorList>
    </citation>
    <scope>NUCLEOTIDE SEQUENCE [LARGE SCALE GENOMIC DNA]</scope>
    <source>
        <strain evidence="2 3">MUT 4182</strain>
    </source>
</reference>
<dbReference type="AlphaFoldDB" id="A0A0C3QVD4"/>
<evidence type="ECO:0000256" key="1">
    <source>
        <dbReference type="SAM" id="MobiDB-lite"/>
    </source>
</evidence>
<name>A0A0C3QVD4_9AGAM</name>
<dbReference type="HOGENOM" id="CLU_1929129_0_0_1"/>
<dbReference type="EMBL" id="KN822953">
    <property type="protein sequence ID" value="KIO32589.1"/>
    <property type="molecule type" value="Genomic_DNA"/>
</dbReference>
<feature type="compositionally biased region" description="Polar residues" evidence="1">
    <location>
        <begin position="38"/>
        <end position="53"/>
    </location>
</feature>
<organism evidence="2 3">
    <name type="scientific">Tulasnella calospora MUT 4182</name>
    <dbReference type="NCBI Taxonomy" id="1051891"/>
    <lineage>
        <taxon>Eukaryota</taxon>
        <taxon>Fungi</taxon>
        <taxon>Dikarya</taxon>
        <taxon>Basidiomycota</taxon>
        <taxon>Agaricomycotina</taxon>
        <taxon>Agaricomycetes</taxon>
        <taxon>Cantharellales</taxon>
        <taxon>Tulasnellaceae</taxon>
        <taxon>Tulasnella</taxon>
    </lineage>
</organism>
<reference evidence="3" key="2">
    <citation type="submission" date="2015-01" db="EMBL/GenBank/DDBJ databases">
        <title>Evolutionary Origins and Diversification of the Mycorrhizal Mutualists.</title>
        <authorList>
            <consortium name="DOE Joint Genome Institute"/>
            <consortium name="Mycorrhizal Genomics Consortium"/>
            <person name="Kohler A."/>
            <person name="Kuo A."/>
            <person name="Nagy L.G."/>
            <person name="Floudas D."/>
            <person name="Copeland A."/>
            <person name="Barry K.W."/>
            <person name="Cichocki N."/>
            <person name="Veneault-Fourrey C."/>
            <person name="LaButti K."/>
            <person name="Lindquist E.A."/>
            <person name="Lipzen A."/>
            <person name="Lundell T."/>
            <person name="Morin E."/>
            <person name="Murat C."/>
            <person name="Riley R."/>
            <person name="Ohm R."/>
            <person name="Sun H."/>
            <person name="Tunlid A."/>
            <person name="Henrissat B."/>
            <person name="Grigoriev I.V."/>
            <person name="Hibbett D.S."/>
            <person name="Martin F."/>
        </authorList>
    </citation>
    <scope>NUCLEOTIDE SEQUENCE [LARGE SCALE GENOMIC DNA]</scope>
    <source>
        <strain evidence="3">MUT 4182</strain>
    </source>
</reference>
<keyword evidence="3" id="KW-1185">Reference proteome</keyword>